<dbReference type="Proteomes" id="UP000263642">
    <property type="component" value="Unassembled WGS sequence"/>
</dbReference>
<keyword evidence="6" id="KW-1185">Reference proteome</keyword>
<evidence type="ECO:0000313" key="5">
    <source>
        <dbReference type="Proteomes" id="UP000263642"/>
    </source>
</evidence>
<organism evidence="3 5">
    <name type="scientific">Gimesia maris</name>
    <dbReference type="NCBI Taxonomy" id="122"/>
    <lineage>
        <taxon>Bacteria</taxon>
        <taxon>Pseudomonadati</taxon>
        <taxon>Planctomycetota</taxon>
        <taxon>Planctomycetia</taxon>
        <taxon>Planctomycetales</taxon>
        <taxon>Planctomycetaceae</taxon>
        <taxon>Gimesia</taxon>
    </lineage>
</organism>
<feature type="signal peptide" evidence="1">
    <location>
        <begin position="1"/>
        <end position="24"/>
    </location>
</feature>
<dbReference type="EMBL" id="DQAY01000141">
    <property type="protein sequence ID" value="HCO25879.1"/>
    <property type="molecule type" value="Genomic_DNA"/>
</dbReference>
<protein>
    <recommendedName>
        <fullName evidence="2">Glycine zipper domain-containing protein</fullName>
    </recommendedName>
</protein>
<gene>
    <name evidence="3" type="ORF">DIT97_23690</name>
    <name evidence="4" type="ORF">GmarT_30920</name>
</gene>
<accession>A0A3D3RAQ0</accession>
<dbReference type="Proteomes" id="UP000322887">
    <property type="component" value="Chromosome"/>
</dbReference>
<evidence type="ECO:0000259" key="2">
    <source>
        <dbReference type="Pfam" id="PF13488"/>
    </source>
</evidence>
<evidence type="ECO:0000313" key="3">
    <source>
        <dbReference type="EMBL" id="HCO25879.1"/>
    </source>
</evidence>
<reference evidence="3 5" key="1">
    <citation type="journal article" date="2018" name="Nat. Biotechnol.">
        <title>A standardized bacterial taxonomy based on genome phylogeny substantially revises the tree of life.</title>
        <authorList>
            <person name="Parks D.H."/>
            <person name="Chuvochina M."/>
            <person name="Waite D.W."/>
            <person name="Rinke C."/>
            <person name="Skarshewski A."/>
            <person name="Chaumeil P.A."/>
            <person name="Hugenholtz P."/>
        </authorList>
    </citation>
    <scope>NUCLEOTIDE SEQUENCE [LARGE SCALE GENOMIC DNA]</scope>
    <source>
        <strain evidence="3">UBA9375</strain>
    </source>
</reference>
<proteinExistence type="predicted"/>
<dbReference type="EMBL" id="CP042910">
    <property type="protein sequence ID" value="QEG17214.1"/>
    <property type="molecule type" value="Genomic_DNA"/>
</dbReference>
<feature type="domain" description="Glycine zipper" evidence="2">
    <location>
        <begin position="36"/>
        <end position="79"/>
    </location>
</feature>
<dbReference type="Pfam" id="PF13488">
    <property type="entry name" value="Gly-zipper_Omp"/>
    <property type="match status" value="1"/>
</dbReference>
<evidence type="ECO:0000313" key="4">
    <source>
        <dbReference type="EMBL" id="QEG17214.1"/>
    </source>
</evidence>
<evidence type="ECO:0000313" key="6">
    <source>
        <dbReference type="Proteomes" id="UP000322887"/>
    </source>
</evidence>
<dbReference type="GeneID" id="98647621"/>
<dbReference type="AlphaFoldDB" id="A0A3D3RAQ0"/>
<dbReference type="InterPro" id="IPR039567">
    <property type="entry name" value="Gly-zipper"/>
</dbReference>
<reference evidence="4 6" key="2">
    <citation type="submission" date="2019-08" db="EMBL/GenBank/DDBJ databases">
        <title>Deep-cultivation of Planctomycetes and their phenomic and genomic characterization uncovers novel biology.</title>
        <authorList>
            <person name="Wiegand S."/>
            <person name="Jogler M."/>
            <person name="Boedeker C."/>
            <person name="Pinto D."/>
            <person name="Vollmers J."/>
            <person name="Rivas-Marin E."/>
            <person name="Kohn T."/>
            <person name="Peeters S.H."/>
            <person name="Heuer A."/>
            <person name="Rast P."/>
            <person name="Oberbeckmann S."/>
            <person name="Bunk B."/>
            <person name="Jeske O."/>
            <person name="Meyerdierks A."/>
            <person name="Storesund J.E."/>
            <person name="Kallscheuer N."/>
            <person name="Luecker S."/>
            <person name="Lage O.M."/>
            <person name="Pohl T."/>
            <person name="Merkel B.J."/>
            <person name="Hornburger P."/>
            <person name="Mueller R.-W."/>
            <person name="Bruemmer F."/>
            <person name="Labrenz M."/>
            <person name="Spormann A.M."/>
            <person name="Op den Camp H."/>
            <person name="Overmann J."/>
            <person name="Amann R."/>
            <person name="Jetten M.S.M."/>
            <person name="Mascher T."/>
            <person name="Medema M.H."/>
            <person name="Devos D.P."/>
            <person name="Kaster A.-K."/>
            <person name="Ovreas L."/>
            <person name="Rohde M."/>
            <person name="Galperin M.Y."/>
            <person name="Jogler C."/>
        </authorList>
    </citation>
    <scope>NUCLEOTIDE SEQUENCE [LARGE SCALE GENOMIC DNA]</scope>
    <source>
        <strain evidence="4 6">DSM 8797</strain>
    </source>
</reference>
<name>A0A3D3RAQ0_9PLAN</name>
<keyword evidence="1" id="KW-0732">Signal</keyword>
<evidence type="ECO:0000256" key="1">
    <source>
        <dbReference type="SAM" id="SignalP"/>
    </source>
</evidence>
<feature type="chain" id="PRO_5017596531" description="Glycine zipper domain-containing protein" evidence="1">
    <location>
        <begin position="25"/>
        <end position="201"/>
    </location>
</feature>
<sequence length="201" mass="20836">MNCLSRKSGVALLVLGLVSQVGCASMNHTEAGAAHGAGIGAITGAIIGNSSGNAGAGALIGAATGGLAGSLIGNAEDAREERDVAIAQANHERMARAAIHNNDVLQMVHSGVSDSVIMGAIRSRGGAFDLSPQSIIALKQQGLSDPLIEFMQQHNYVSSTQPVVVKQAPAVVSSPSVVFVRPRPRPRYVRPRYGVHSHFHF</sequence>
<dbReference type="RefSeq" id="WP_002643726.1">
    <property type="nucleotide sequence ID" value="NZ_CAXBMG010000002.1"/>
</dbReference>